<protein>
    <recommendedName>
        <fullName evidence="5">ATPase</fullName>
    </recommendedName>
</protein>
<sequence>MLTEAQRQSLVALAECFADDGILLDAQNIRAALAEVHAAEFRAASAETDAARLRSQLDDARRRVASLEAAVAASGWQRRAEEAEGEVERLKRERREARAATQEILASLREQGQAADAAEAAAAVLTGRVAELEEALRSTLSAMRGCVALTMGLDIACSEVSPSAQSAEEASADEAEEAVEGDQAADAHGAEAADGPNGLTARQNDGDGEGNDGEDEQQGHREFPTGA</sequence>
<feature type="compositionally biased region" description="Basic and acidic residues" evidence="2">
    <location>
        <begin position="217"/>
        <end position="227"/>
    </location>
</feature>
<evidence type="ECO:0000313" key="4">
    <source>
        <dbReference type="Proteomes" id="UP001596292"/>
    </source>
</evidence>
<feature type="compositionally biased region" description="Acidic residues" evidence="2">
    <location>
        <begin position="170"/>
        <end position="180"/>
    </location>
</feature>
<comment type="caution">
    <text evidence="3">The sequence shown here is derived from an EMBL/GenBank/DDBJ whole genome shotgun (WGS) entry which is preliminary data.</text>
</comment>
<dbReference type="EMBL" id="JBHSWN010000001">
    <property type="protein sequence ID" value="MFC6790769.1"/>
    <property type="molecule type" value="Genomic_DNA"/>
</dbReference>
<dbReference type="Proteomes" id="UP001596292">
    <property type="component" value="Unassembled WGS sequence"/>
</dbReference>
<evidence type="ECO:0000256" key="1">
    <source>
        <dbReference type="SAM" id="Coils"/>
    </source>
</evidence>
<feature type="region of interest" description="Disordered" evidence="2">
    <location>
        <begin position="164"/>
        <end position="227"/>
    </location>
</feature>
<feature type="coiled-coil region" evidence="1">
    <location>
        <begin position="43"/>
        <end position="135"/>
    </location>
</feature>
<reference evidence="4" key="1">
    <citation type="journal article" date="2019" name="Int. J. Syst. Evol. Microbiol.">
        <title>The Global Catalogue of Microorganisms (GCM) 10K type strain sequencing project: providing services to taxonomists for standard genome sequencing and annotation.</title>
        <authorList>
            <consortium name="The Broad Institute Genomics Platform"/>
            <consortium name="The Broad Institute Genome Sequencing Center for Infectious Disease"/>
            <person name="Wu L."/>
            <person name="Ma J."/>
        </authorList>
    </citation>
    <scope>NUCLEOTIDE SEQUENCE [LARGE SCALE GENOMIC DNA]</scope>
    <source>
        <strain evidence="4">CCUG 48316</strain>
    </source>
</reference>
<feature type="compositionally biased region" description="Acidic residues" evidence="2">
    <location>
        <begin position="206"/>
        <end position="216"/>
    </location>
</feature>
<keyword evidence="4" id="KW-1185">Reference proteome</keyword>
<evidence type="ECO:0000313" key="3">
    <source>
        <dbReference type="EMBL" id="MFC6790769.1"/>
    </source>
</evidence>
<name>A0ABW2BLZ5_9HYPH</name>
<accession>A0ABW2BLZ5</accession>
<dbReference type="Gene3D" id="1.10.287.1490">
    <property type="match status" value="1"/>
</dbReference>
<evidence type="ECO:0008006" key="5">
    <source>
        <dbReference type="Google" id="ProtNLM"/>
    </source>
</evidence>
<keyword evidence="1" id="KW-0175">Coiled coil</keyword>
<organism evidence="3 4">
    <name type="scientific">Methylobacterium komagatae</name>
    <dbReference type="NCBI Taxonomy" id="374425"/>
    <lineage>
        <taxon>Bacteria</taxon>
        <taxon>Pseudomonadati</taxon>
        <taxon>Pseudomonadota</taxon>
        <taxon>Alphaproteobacteria</taxon>
        <taxon>Hyphomicrobiales</taxon>
        <taxon>Methylobacteriaceae</taxon>
        <taxon>Methylobacterium</taxon>
    </lineage>
</organism>
<evidence type="ECO:0000256" key="2">
    <source>
        <dbReference type="SAM" id="MobiDB-lite"/>
    </source>
</evidence>
<dbReference type="RefSeq" id="WP_378970944.1">
    <property type="nucleotide sequence ID" value="NZ_JBHSWN010000001.1"/>
</dbReference>
<feature type="compositionally biased region" description="Low complexity" evidence="2">
    <location>
        <begin position="181"/>
        <end position="195"/>
    </location>
</feature>
<gene>
    <name evidence="3" type="ORF">ACFQE0_14800</name>
</gene>
<proteinExistence type="predicted"/>